<evidence type="ECO:0000313" key="8">
    <source>
        <dbReference type="Proteomes" id="UP000198131"/>
    </source>
</evidence>
<gene>
    <name evidence="7" type="ORF">SAMN06265337_2996</name>
</gene>
<dbReference type="OrthoDB" id="747420at2"/>
<dbReference type="PANTHER" id="PTHR37422">
    <property type="entry name" value="TEICHURONIC ACID BIOSYNTHESIS PROTEIN TUAE"/>
    <property type="match status" value="1"/>
</dbReference>
<proteinExistence type="predicted"/>
<keyword evidence="3 5" id="KW-1133">Transmembrane helix</keyword>
<dbReference type="Proteomes" id="UP000198131">
    <property type="component" value="Unassembled WGS sequence"/>
</dbReference>
<dbReference type="RefSeq" id="WP_088844299.1">
    <property type="nucleotide sequence ID" value="NZ_FYEW01000002.1"/>
</dbReference>
<dbReference type="Pfam" id="PF04932">
    <property type="entry name" value="Wzy_C"/>
    <property type="match status" value="1"/>
</dbReference>
<feature type="transmembrane region" description="Helical" evidence="5">
    <location>
        <begin position="247"/>
        <end position="264"/>
    </location>
</feature>
<feature type="domain" description="O-antigen ligase-related" evidence="6">
    <location>
        <begin position="209"/>
        <end position="365"/>
    </location>
</feature>
<feature type="transmembrane region" description="Helical" evidence="5">
    <location>
        <begin position="131"/>
        <end position="152"/>
    </location>
</feature>
<organism evidence="7 8">
    <name type="scientific">Hymenobacter gelipurpurascens</name>
    <dbReference type="NCBI Taxonomy" id="89968"/>
    <lineage>
        <taxon>Bacteria</taxon>
        <taxon>Pseudomonadati</taxon>
        <taxon>Bacteroidota</taxon>
        <taxon>Cytophagia</taxon>
        <taxon>Cytophagales</taxon>
        <taxon>Hymenobacteraceae</taxon>
        <taxon>Hymenobacter</taxon>
    </lineage>
</organism>
<feature type="transmembrane region" description="Helical" evidence="5">
    <location>
        <begin position="172"/>
        <end position="192"/>
    </location>
</feature>
<dbReference type="EMBL" id="FYEW01000002">
    <property type="protein sequence ID" value="SNC75673.1"/>
    <property type="molecule type" value="Genomic_DNA"/>
</dbReference>
<feature type="transmembrane region" description="Helical" evidence="5">
    <location>
        <begin position="349"/>
        <end position="370"/>
    </location>
</feature>
<evidence type="ECO:0000256" key="2">
    <source>
        <dbReference type="ARBA" id="ARBA00022692"/>
    </source>
</evidence>
<sequence>MGTPAMEPQRNASGWHWWWRTGRLSQYLLLLACAAGVAGLLASRALVALSPVVGVFAALANPALGQSVAKWLRLRTVWAPAALYALLILSGFYTQEWAVWRHETYRLLPWLGVPLAFGVAVPLSRRQRFGIGCLYVGGTALVGLATLGQYFVHPAAANESFGIGQSMPSITGIFHIHFGLMLALAAFFAVLLRRNAQATPFLKVLLVVAAASCVITLHLLAYRTGLLVFYVMALLDVVHLLLRRRLVLGLLALLLLGVVPWVAYQTLEPVQQRVHATIWDLFQFRDGNDINQYSLSRRIAAWQNALAIAQQHPLLGVGPADTYRAMMEQYSWKDFGLLPENRVMVHNQYLHQLIGGGIVGLGLWLLVLFGPFMKPALRRNPYVYHFLCMQATAMLVDSLLELQIGFNLFVFCYGFIVVAAERCATSPIETGKPSALRMV</sequence>
<evidence type="ECO:0000256" key="1">
    <source>
        <dbReference type="ARBA" id="ARBA00004141"/>
    </source>
</evidence>
<protein>
    <submittedName>
        <fullName evidence="7">O-antigen ligase</fullName>
    </submittedName>
</protein>
<evidence type="ECO:0000313" key="7">
    <source>
        <dbReference type="EMBL" id="SNC75673.1"/>
    </source>
</evidence>
<dbReference type="GO" id="GO:0016874">
    <property type="term" value="F:ligase activity"/>
    <property type="evidence" value="ECO:0007669"/>
    <property type="project" value="UniProtKB-KW"/>
</dbReference>
<accession>A0A212UBV0</accession>
<evidence type="ECO:0000256" key="3">
    <source>
        <dbReference type="ARBA" id="ARBA00022989"/>
    </source>
</evidence>
<dbReference type="GO" id="GO:0016020">
    <property type="term" value="C:membrane"/>
    <property type="evidence" value="ECO:0007669"/>
    <property type="project" value="UniProtKB-SubCell"/>
</dbReference>
<feature type="transmembrane region" description="Helical" evidence="5">
    <location>
        <begin position="105"/>
        <end position="124"/>
    </location>
</feature>
<evidence type="ECO:0000256" key="5">
    <source>
        <dbReference type="SAM" id="Phobius"/>
    </source>
</evidence>
<feature type="transmembrane region" description="Helical" evidence="5">
    <location>
        <begin position="204"/>
        <end position="221"/>
    </location>
</feature>
<feature type="transmembrane region" description="Helical" evidence="5">
    <location>
        <begin position="406"/>
        <end position="424"/>
    </location>
</feature>
<reference evidence="8" key="1">
    <citation type="submission" date="2017-06" db="EMBL/GenBank/DDBJ databases">
        <authorList>
            <person name="Varghese N."/>
            <person name="Submissions S."/>
        </authorList>
    </citation>
    <scope>NUCLEOTIDE SEQUENCE [LARGE SCALE GENOMIC DNA]</scope>
    <source>
        <strain evidence="8">DSM 11116</strain>
    </source>
</reference>
<keyword evidence="4 5" id="KW-0472">Membrane</keyword>
<keyword evidence="2 5" id="KW-0812">Transmembrane</keyword>
<evidence type="ECO:0000259" key="6">
    <source>
        <dbReference type="Pfam" id="PF04932"/>
    </source>
</evidence>
<feature type="transmembrane region" description="Helical" evidence="5">
    <location>
        <begin position="72"/>
        <end position="93"/>
    </location>
</feature>
<comment type="subcellular location">
    <subcellularLocation>
        <location evidence="1">Membrane</location>
        <topology evidence="1">Multi-pass membrane protein</topology>
    </subcellularLocation>
</comment>
<keyword evidence="8" id="KW-1185">Reference proteome</keyword>
<feature type="transmembrane region" description="Helical" evidence="5">
    <location>
        <begin position="27"/>
        <end position="60"/>
    </location>
</feature>
<keyword evidence="7" id="KW-0436">Ligase</keyword>
<name>A0A212UBV0_9BACT</name>
<dbReference type="AlphaFoldDB" id="A0A212UBV0"/>
<dbReference type="PANTHER" id="PTHR37422:SF13">
    <property type="entry name" value="LIPOPOLYSACCHARIDE BIOSYNTHESIS PROTEIN PA4999-RELATED"/>
    <property type="match status" value="1"/>
</dbReference>
<evidence type="ECO:0000256" key="4">
    <source>
        <dbReference type="ARBA" id="ARBA00023136"/>
    </source>
</evidence>
<dbReference type="InterPro" id="IPR007016">
    <property type="entry name" value="O-antigen_ligase-rel_domated"/>
</dbReference>
<dbReference type="InterPro" id="IPR051533">
    <property type="entry name" value="WaaL-like"/>
</dbReference>